<dbReference type="PANTHER" id="PTHR23355:SF9">
    <property type="entry name" value="DIS3-LIKE EXONUCLEASE 2"/>
    <property type="match status" value="1"/>
</dbReference>
<name>U5N8D9_9BURK</name>
<dbReference type="RefSeq" id="WP_022773486.1">
    <property type="nucleotide sequence ID" value="NC_022576.1"/>
</dbReference>
<dbReference type="Proteomes" id="UP000017184">
    <property type="component" value="Chromosome"/>
</dbReference>
<dbReference type="PATRIC" id="fig|946483.4.peg.1601"/>
<proteinExistence type="predicted"/>
<dbReference type="Pfam" id="PF00773">
    <property type="entry name" value="RNB"/>
    <property type="match status" value="2"/>
</dbReference>
<dbReference type="GO" id="GO:0003723">
    <property type="term" value="F:RNA binding"/>
    <property type="evidence" value="ECO:0007669"/>
    <property type="project" value="InterPro"/>
</dbReference>
<accession>U5N8D9</accession>
<evidence type="ECO:0000313" key="4">
    <source>
        <dbReference type="Proteomes" id="UP000017184"/>
    </source>
</evidence>
<dbReference type="AlphaFoldDB" id="U5N8D9"/>
<dbReference type="STRING" id="946483.Cenrod_1582"/>
<protein>
    <submittedName>
        <fullName evidence="3">Exoribonuclease II</fullName>
    </submittedName>
</protein>
<dbReference type="PANTHER" id="PTHR23355">
    <property type="entry name" value="RIBONUCLEASE"/>
    <property type="match status" value="1"/>
</dbReference>
<dbReference type="InterPro" id="IPR012340">
    <property type="entry name" value="NA-bd_OB-fold"/>
</dbReference>
<gene>
    <name evidence="3" type="primary">rnb</name>
    <name evidence="3" type="ORF">Cenrod_1582</name>
</gene>
<sequence length="714" mass="78900">MHLLIEEAGKFHVGRLLTKTDTSSQVELDSGRRLKVKATNILLSIETTDPVAWLAQARHVGTEVDIPVAWEFAPEEDFDFGELAREYFSAHPSPLEQAGMLFALHGAPHYFRRAGRGRFRKASAQTVALALAAIEKKKQVAQQIRAWSDALCNAECPAPIREQLHKILFKPDKTSAPYQAVVDASRRAQCAPLDLLVRAGAIDSAYQFHWKRFLLEHFPQGTAFPRIDLSTLPNSWEELPLSPVRALSIDDSSTTEIDDALSVQGLGEDIVTVGIHIAIPGLGIEPGDAIDALCRARLSTVYVPGHKVTMLPDAVVERFTLQEGRNCPALSLYLRVRADSLDIVERSTRIEQVHIEANLRHDRLDGIVTPEWLDGRTQVGTTDGMDRVDSVDGGAGAEGVERYRSALSLLYRLAQRLHADREAVRGKPESLGHPDYNFRLMRADAHSDAEPDGSEWVEIGVRRRGAPLDLIVSEAMIVANSTWGAWLAELGVAGIYRGQPALAPGVKVRMSTKPQIHAGMGVRDYAWSSSPLRRYVDLVNQWQLIACVRHGTTARLAAPFPARDTRLFAILSDFDATYSAYRDVQNALERFWTLRYLQQRGVAELEALVLREGLVRALELPLVLTLVQAPVLERGDRVRVRLDKIDEVSLEVRAIYVSTLDDDAQDLENLADDEDEALPTAITIDVDLADAPEDAGTTDTTDNTVATEDGTLPT</sequence>
<reference evidence="3 4" key="1">
    <citation type="journal article" date="2013" name="Genome Biol.">
        <title>Genomic analysis reveals key aspects of prokaryotic symbiosis in the phototrophic consortium "Chlorochromatium aggregatum".</title>
        <authorList>
            <person name="Liu Z."/>
            <person name="Muller J."/>
            <person name="Li T."/>
            <person name="Alvey R.M."/>
            <person name="Vogl K."/>
            <person name="Frigaard N.U."/>
            <person name="Rockwell N.C."/>
            <person name="Boyd E.S."/>
            <person name="Tomsho L.P."/>
            <person name="Schuster S.C."/>
            <person name="Henke P."/>
            <person name="Rohde M."/>
            <person name="Overmann J."/>
            <person name="Bryant D.A."/>
        </authorList>
    </citation>
    <scope>NUCLEOTIDE SEQUENCE [LARGE SCALE GENOMIC DNA]</scope>
    <source>
        <strain evidence="3">CR</strain>
    </source>
</reference>
<keyword evidence="4" id="KW-1185">Reference proteome</keyword>
<dbReference type="GO" id="GO:0006402">
    <property type="term" value="P:mRNA catabolic process"/>
    <property type="evidence" value="ECO:0007669"/>
    <property type="project" value="TreeGrafter"/>
</dbReference>
<dbReference type="KEGG" id="cbx:Cenrod_1582"/>
<dbReference type="HOGENOM" id="CLU_438650_0_0_4"/>
<evidence type="ECO:0000259" key="2">
    <source>
        <dbReference type="SMART" id="SM00955"/>
    </source>
</evidence>
<feature type="domain" description="RNB" evidence="2">
    <location>
        <begin position="226"/>
        <end position="550"/>
    </location>
</feature>
<dbReference type="GO" id="GO:0004540">
    <property type="term" value="F:RNA nuclease activity"/>
    <property type="evidence" value="ECO:0007669"/>
    <property type="project" value="InterPro"/>
</dbReference>
<dbReference type="eggNOG" id="COG0557">
    <property type="taxonomic scope" value="Bacteria"/>
</dbReference>
<dbReference type="EMBL" id="CP004885">
    <property type="protein sequence ID" value="AGX87667.1"/>
    <property type="molecule type" value="Genomic_DNA"/>
</dbReference>
<dbReference type="GO" id="GO:0005829">
    <property type="term" value="C:cytosol"/>
    <property type="evidence" value="ECO:0007669"/>
    <property type="project" value="TreeGrafter"/>
</dbReference>
<evidence type="ECO:0000313" key="3">
    <source>
        <dbReference type="EMBL" id="AGX87667.1"/>
    </source>
</evidence>
<dbReference type="InterPro" id="IPR050180">
    <property type="entry name" value="RNR_Ribonuclease"/>
</dbReference>
<evidence type="ECO:0000256" key="1">
    <source>
        <dbReference type="SAM" id="MobiDB-lite"/>
    </source>
</evidence>
<dbReference type="InterPro" id="IPR001900">
    <property type="entry name" value="RNase_II/R"/>
</dbReference>
<organism evidence="3 4">
    <name type="scientific">Candidatus Symbiobacter mobilis CR</name>
    <dbReference type="NCBI Taxonomy" id="946483"/>
    <lineage>
        <taxon>Bacteria</taxon>
        <taxon>Pseudomonadati</taxon>
        <taxon>Pseudomonadota</taxon>
        <taxon>Betaproteobacteria</taxon>
        <taxon>Burkholderiales</taxon>
        <taxon>Comamonadaceae</taxon>
    </lineage>
</organism>
<feature type="compositionally biased region" description="Low complexity" evidence="1">
    <location>
        <begin position="694"/>
        <end position="714"/>
    </location>
</feature>
<dbReference type="SMART" id="SM00955">
    <property type="entry name" value="RNB"/>
    <property type="match status" value="1"/>
</dbReference>
<dbReference type="OrthoDB" id="5288992at2"/>
<dbReference type="SUPFAM" id="SSF50249">
    <property type="entry name" value="Nucleic acid-binding proteins"/>
    <property type="match status" value="1"/>
</dbReference>
<feature type="region of interest" description="Disordered" evidence="1">
    <location>
        <begin position="689"/>
        <end position="714"/>
    </location>
</feature>